<feature type="transmembrane region" description="Helical" evidence="6">
    <location>
        <begin position="275"/>
        <end position="297"/>
    </location>
</feature>
<keyword evidence="3 6" id="KW-0812">Transmembrane</keyword>
<dbReference type="EMBL" id="BAABDM010000002">
    <property type="protein sequence ID" value="GAA4094445.1"/>
    <property type="molecule type" value="Genomic_DNA"/>
</dbReference>
<sequence length="418" mass="45556">MQSKISTATQNKLSINYGAVIIGITILLNFASMSFFYSYGVFLKPLAEELGSSRTQASLPLMIFLFSMSFSAPFIGGLLDKYPIRRIIMTATSVMSVGLILLSQIQSHLQLYIIVSLFIGISIQGVGALATNKLLTNWFYRYRGLALGASAIGLSFAAMLMPILSAGLIASFGWRTSYGIFGLAIFLIVVPLVAYLVFTRPEDKGLIKDFNQQSANTTAADTEPLGINYSSRDILLSANFWKIIIVMGIPSGVLTAMVTHVVPYLSDIGFSDLQAATLFSTIGISALFGKVFWGWLIDRFDARIAILFALAIQAGGIWQFLISASYWQFTFASVVYGLGMASIPSFQGVLVAKAFGNTSFGKVFGYTLPGMLPFTLGLIYFSASVYDHLSSYDIAFYTFIGLFLFAALVTARLKLNKT</sequence>
<feature type="domain" description="Major facilitator superfamily (MFS) profile" evidence="7">
    <location>
        <begin position="18"/>
        <end position="418"/>
    </location>
</feature>
<accession>A0ABP7WSK4</accession>
<feature type="transmembrane region" description="Helical" evidence="6">
    <location>
        <begin position="240"/>
        <end position="263"/>
    </location>
</feature>
<dbReference type="PANTHER" id="PTHR43385">
    <property type="entry name" value="RIBOFLAVIN TRANSPORTER RIBJ"/>
    <property type="match status" value="1"/>
</dbReference>
<keyword evidence="5 6" id="KW-0472">Membrane</keyword>
<dbReference type="RefSeq" id="WP_344934889.1">
    <property type="nucleotide sequence ID" value="NZ_BAABDM010000002.1"/>
</dbReference>
<feature type="transmembrane region" description="Helical" evidence="6">
    <location>
        <begin position="333"/>
        <end position="351"/>
    </location>
</feature>
<feature type="transmembrane region" description="Helical" evidence="6">
    <location>
        <begin position="15"/>
        <end position="37"/>
    </location>
</feature>
<feature type="transmembrane region" description="Helical" evidence="6">
    <location>
        <begin position="394"/>
        <end position="413"/>
    </location>
</feature>
<feature type="transmembrane region" description="Helical" evidence="6">
    <location>
        <begin position="363"/>
        <end position="382"/>
    </location>
</feature>
<evidence type="ECO:0000256" key="6">
    <source>
        <dbReference type="SAM" id="Phobius"/>
    </source>
</evidence>
<feature type="transmembrane region" description="Helical" evidence="6">
    <location>
        <begin position="304"/>
        <end position="327"/>
    </location>
</feature>
<dbReference type="Pfam" id="PF07690">
    <property type="entry name" value="MFS_1"/>
    <property type="match status" value="1"/>
</dbReference>
<name>A0ABP7WSK4_9GAMM</name>
<keyword evidence="9" id="KW-1185">Reference proteome</keyword>
<dbReference type="InterPro" id="IPR020846">
    <property type="entry name" value="MFS_dom"/>
</dbReference>
<dbReference type="Gene3D" id="1.20.1250.20">
    <property type="entry name" value="MFS general substrate transporter like domains"/>
    <property type="match status" value="2"/>
</dbReference>
<keyword evidence="2" id="KW-0813">Transport</keyword>
<evidence type="ECO:0000256" key="2">
    <source>
        <dbReference type="ARBA" id="ARBA00022448"/>
    </source>
</evidence>
<organism evidence="8 9">
    <name type="scientific">Zhongshania borealis</name>
    <dbReference type="NCBI Taxonomy" id="889488"/>
    <lineage>
        <taxon>Bacteria</taxon>
        <taxon>Pseudomonadati</taxon>
        <taxon>Pseudomonadota</taxon>
        <taxon>Gammaproteobacteria</taxon>
        <taxon>Cellvibrionales</taxon>
        <taxon>Spongiibacteraceae</taxon>
        <taxon>Zhongshania</taxon>
    </lineage>
</organism>
<feature type="transmembrane region" description="Helical" evidence="6">
    <location>
        <begin position="87"/>
        <end position="105"/>
    </location>
</feature>
<dbReference type="InterPro" id="IPR052983">
    <property type="entry name" value="MFS_Riboflavin_Transporter"/>
</dbReference>
<evidence type="ECO:0000256" key="1">
    <source>
        <dbReference type="ARBA" id="ARBA00004141"/>
    </source>
</evidence>
<dbReference type="InterPro" id="IPR036259">
    <property type="entry name" value="MFS_trans_sf"/>
</dbReference>
<evidence type="ECO:0000256" key="4">
    <source>
        <dbReference type="ARBA" id="ARBA00022989"/>
    </source>
</evidence>
<feature type="transmembrane region" description="Helical" evidence="6">
    <location>
        <begin position="178"/>
        <end position="198"/>
    </location>
</feature>
<gene>
    <name evidence="8" type="ORF">GCM10022414_18070</name>
</gene>
<evidence type="ECO:0000256" key="3">
    <source>
        <dbReference type="ARBA" id="ARBA00022692"/>
    </source>
</evidence>
<comment type="caution">
    <text evidence="8">The sequence shown here is derived from an EMBL/GenBank/DDBJ whole genome shotgun (WGS) entry which is preliminary data.</text>
</comment>
<feature type="transmembrane region" description="Helical" evidence="6">
    <location>
        <begin position="111"/>
        <end position="132"/>
    </location>
</feature>
<protein>
    <submittedName>
        <fullName evidence="8">MFS transporter</fullName>
    </submittedName>
</protein>
<evidence type="ECO:0000259" key="7">
    <source>
        <dbReference type="PROSITE" id="PS50850"/>
    </source>
</evidence>
<comment type="subcellular location">
    <subcellularLocation>
        <location evidence="1">Membrane</location>
        <topology evidence="1">Multi-pass membrane protein</topology>
    </subcellularLocation>
</comment>
<dbReference type="SUPFAM" id="SSF103473">
    <property type="entry name" value="MFS general substrate transporter"/>
    <property type="match status" value="1"/>
</dbReference>
<proteinExistence type="predicted"/>
<dbReference type="InterPro" id="IPR011701">
    <property type="entry name" value="MFS"/>
</dbReference>
<evidence type="ECO:0000256" key="5">
    <source>
        <dbReference type="ARBA" id="ARBA00023136"/>
    </source>
</evidence>
<evidence type="ECO:0000313" key="9">
    <source>
        <dbReference type="Proteomes" id="UP001500392"/>
    </source>
</evidence>
<dbReference type="PANTHER" id="PTHR43385:SF1">
    <property type="entry name" value="RIBOFLAVIN TRANSPORTER RIBJ"/>
    <property type="match status" value="1"/>
</dbReference>
<keyword evidence="4 6" id="KW-1133">Transmembrane helix</keyword>
<evidence type="ECO:0000313" key="8">
    <source>
        <dbReference type="EMBL" id="GAA4094445.1"/>
    </source>
</evidence>
<feature type="transmembrane region" description="Helical" evidence="6">
    <location>
        <begin position="57"/>
        <end position="75"/>
    </location>
</feature>
<dbReference type="Proteomes" id="UP001500392">
    <property type="component" value="Unassembled WGS sequence"/>
</dbReference>
<feature type="transmembrane region" description="Helical" evidence="6">
    <location>
        <begin position="144"/>
        <end position="172"/>
    </location>
</feature>
<dbReference type="PROSITE" id="PS50850">
    <property type="entry name" value="MFS"/>
    <property type="match status" value="1"/>
</dbReference>
<reference evidence="9" key="1">
    <citation type="journal article" date="2019" name="Int. J. Syst. Evol. Microbiol.">
        <title>The Global Catalogue of Microorganisms (GCM) 10K type strain sequencing project: providing services to taxonomists for standard genome sequencing and annotation.</title>
        <authorList>
            <consortium name="The Broad Institute Genomics Platform"/>
            <consortium name="The Broad Institute Genome Sequencing Center for Infectious Disease"/>
            <person name="Wu L."/>
            <person name="Ma J."/>
        </authorList>
    </citation>
    <scope>NUCLEOTIDE SEQUENCE [LARGE SCALE GENOMIC DNA]</scope>
    <source>
        <strain evidence="9">JCM 17304</strain>
    </source>
</reference>